<evidence type="ECO:0000256" key="1">
    <source>
        <dbReference type="ARBA" id="ARBA00023002"/>
    </source>
</evidence>
<dbReference type="AlphaFoldDB" id="A0A1Y6KX48"/>
<dbReference type="InterPro" id="IPR012748">
    <property type="entry name" value="Rieske-like_NirD"/>
</dbReference>
<evidence type="ECO:0000313" key="5">
    <source>
        <dbReference type="Proteomes" id="UP000196485"/>
    </source>
</evidence>
<name>A0A1Y6KX48_9GAMM</name>
<dbReference type="Proteomes" id="UP000196485">
    <property type="component" value="Unassembled WGS sequence"/>
</dbReference>
<evidence type="ECO:0000256" key="2">
    <source>
        <dbReference type="ARBA" id="ARBA00023063"/>
    </source>
</evidence>
<dbReference type="InterPro" id="IPR017881">
    <property type="entry name" value="NirD"/>
</dbReference>
<evidence type="ECO:0000313" key="4">
    <source>
        <dbReference type="EMBL" id="SMY14978.1"/>
    </source>
</evidence>
<dbReference type="EMBL" id="FYAH01000001">
    <property type="protein sequence ID" value="SMY14978.1"/>
    <property type="molecule type" value="Genomic_DNA"/>
</dbReference>
<keyword evidence="2" id="KW-0534">Nitrate assimilation</keyword>
<proteinExistence type="predicted"/>
<dbReference type="GO" id="GO:0051537">
    <property type="term" value="F:2 iron, 2 sulfur cluster binding"/>
    <property type="evidence" value="ECO:0007669"/>
    <property type="project" value="InterPro"/>
</dbReference>
<reference evidence="5" key="1">
    <citation type="submission" date="2017-06" db="EMBL/GenBank/DDBJ databases">
        <authorList>
            <person name="Rodrigo-Torres L."/>
            <person name="Arahal R. D."/>
            <person name="Lucena T."/>
        </authorList>
    </citation>
    <scope>NUCLEOTIDE SEQUENCE [LARGE SCALE GENOMIC DNA]</scope>
    <source>
        <strain evidence="5">type strain: CECT 9192</strain>
    </source>
</reference>
<accession>A0A1Y6KX48</accession>
<sequence length="116" mass="12606">MINQWITVCGENDLFLDAGVCALVNGHQIALFLCGHNNSLYAINNYDPIGKANVLSRGIVGSLNGTVVVASPLYKQHFCLESGQCVERAETLVPTYPVRRYNGNVQVQLVVSLLGK</sequence>
<dbReference type="InterPro" id="IPR036922">
    <property type="entry name" value="Rieske_2Fe-2S_sf"/>
</dbReference>
<dbReference type="PANTHER" id="PTHR40562">
    <property type="match status" value="1"/>
</dbReference>
<dbReference type="SUPFAM" id="SSF50022">
    <property type="entry name" value="ISP domain"/>
    <property type="match status" value="1"/>
</dbReference>
<feature type="domain" description="Rieske-like [2Fe-2S]" evidence="3">
    <location>
        <begin position="4"/>
        <end position="108"/>
    </location>
</feature>
<dbReference type="PROSITE" id="PS51300">
    <property type="entry name" value="NIRD"/>
    <property type="match status" value="1"/>
</dbReference>
<dbReference type="EC" id="1.7.1.15" evidence="4"/>
<dbReference type="NCBIfam" id="TIGR02378">
    <property type="entry name" value="nirD_assim_sml"/>
    <property type="match status" value="1"/>
</dbReference>
<keyword evidence="5" id="KW-1185">Reference proteome</keyword>
<dbReference type="GO" id="GO:0106316">
    <property type="term" value="F:nitrite reductase (NADH) activity"/>
    <property type="evidence" value="ECO:0007669"/>
    <property type="project" value="UniProtKB-EC"/>
</dbReference>
<dbReference type="Pfam" id="PF13806">
    <property type="entry name" value="Rieske_2"/>
    <property type="match status" value="1"/>
</dbReference>
<dbReference type="PANTHER" id="PTHR40562:SF1">
    <property type="entry name" value="NITRITE REDUCTASE (NADH) SMALL SUBUNIT"/>
    <property type="match status" value="1"/>
</dbReference>
<dbReference type="GO" id="GO:0042128">
    <property type="term" value="P:nitrate assimilation"/>
    <property type="evidence" value="ECO:0007669"/>
    <property type="project" value="UniProtKB-KW"/>
</dbReference>
<dbReference type="CDD" id="cd03529">
    <property type="entry name" value="Rieske_NirD"/>
    <property type="match status" value="1"/>
</dbReference>
<organism evidence="4 5">
    <name type="scientific">Photobacterium aquimaris</name>
    <dbReference type="NCBI Taxonomy" id="512643"/>
    <lineage>
        <taxon>Bacteria</taxon>
        <taxon>Pseudomonadati</taxon>
        <taxon>Pseudomonadota</taxon>
        <taxon>Gammaproteobacteria</taxon>
        <taxon>Vibrionales</taxon>
        <taxon>Vibrionaceae</taxon>
        <taxon>Photobacterium</taxon>
    </lineage>
</organism>
<protein>
    <submittedName>
        <fullName evidence="4">Nitrite reductase (NADH) small subunit</fullName>
        <ecNumber evidence="4">1.7.1.15</ecNumber>
    </submittedName>
</protein>
<evidence type="ECO:0000259" key="3">
    <source>
        <dbReference type="Pfam" id="PF13806"/>
    </source>
</evidence>
<dbReference type="Gene3D" id="2.102.10.10">
    <property type="entry name" value="Rieske [2Fe-2S] iron-sulphur domain"/>
    <property type="match status" value="1"/>
</dbReference>
<gene>
    <name evidence="4" type="primary">nirD_1</name>
    <name evidence="4" type="ORF">PAQU9191_00194</name>
</gene>
<keyword evidence="1 4" id="KW-0560">Oxidoreductase</keyword>